<name>A0A1D1UTK4_RAMVA</name>
<evidence type="ECO:0000256" key="1">
    <source>
        <dbReference type="SAM" id="MobiDB-lite"/>
    </source>
</evidence>
<organism evidence="2 3">
    <name type="scientific">Ramazzottius varieornatus</name>
    <name type="common">Water bear</name>
    <name type="synonym">Tardigrade</name>
    <dbReference type="NCBI Taxonomy" id="947166"/>
    <lineage>
        <taxon>Eukaryota</taxon>
        <taxon>Metazoa</taxon>
        <taxon>Ecdysozoa</taxon>
        <taxon>Tardigrada</taxon>
        <taxon>Eutardigrada</taxon>
        <taxon>Parachela</taxon>
        <taxon>Hypsibioidea</taxon>
        <taxon>Ramazzottiidae</taxon>
        <taxon>Ramazzottius</taxon>
    </lineage>
</organism>
<gene>
    <name evidence="2" type="primary">RvY_02978-1</name>
    <name evidence="2" type="synonym">RvY_02978.1</name>
    <name evidence="2" type="ORF">RvY_02978</name>
</gene>
<keyword evidence="3" id="KW-1185">Reference proteome</keyword>
<reference evidence="2 3" key="1">
    <citation type="journal article" date="2016" name="Nat. Commun.">
        <title>Extremotolerant tardigrade genome and improved radiotolerance of human cultured cells by tardigrade-unique protein.</title>
        <authorList>
            <person name="Hashimoto T."/>
            <person name="Horikawa D.D."/>
            <person name="Saito Y."/>
            <person name="Kuwahara H."/>
            <person name="Kozuka-Hata H."/>
            <person name="Shin-I T."/>
            <person name="Minakuchi Y."/>
            <person name="Ohishi K."/>
            <person name="Motoyama A."/>
            <person name="Aizu T."/>
            <person name="Enomoto A."/>
            <person name="Kondo K."/>
            <person name="Tanaka S."/>
            <person name="Hara Y."/>
            <person name="Koshikawa S."/>
            <person name="Sagara H."/>
            <person name="Miura T."/>
            <person name="Yokobori S."/>
            <person name="Miyagawa K."/>
            <person name="Suzuki Y."/>
            <person name="Kubo T."/>
            <person name="Oyama M."/>
            <person name="Kohara Y."/>
            <person name="Fujiyama A."/>
            <person name="Arakawa K."/>
            <person name="Katayama T."/>
            <person name="Toyoda A."/>
            <person name="Kunieda T."/>
        </authorList>
    </citation>
    <scope>NUCLEOTIDE SEQUENCE [LARGE SCALE GENOMIC DNA]</scope>
    <source>
        <strain evidence="2 3">YOKOZUNA-1</strain>
    </source>
</reference>
<dbReference type="AlphaFoldDB" id="A0A1D1UTK4"/>
<evidence type="ECO:0000313" key="2">
    <source>
        <dbReference type="EMBL" id="GAU90577.1"/>
    </source>
</evidence>
<feature type="compositionally biased region" description="Basic and acidic residues" evidence="1">
    <location>
        <begin position="97"/>
        <end position="116"/>
    </location>
</feature>
<evidence type="ECO:0000313" key="3">
    <source>
        <dbReference type="Proteomes" id="UP000186922"/>
    </source>
</evidence>
<dbReference type="EMBL" id="BDGG01000001">
    <property type="protein sequence ID" value="GAU90577.1"/>
    <property type="molecule type" value="Genomic_DNA"/>
</dbReference>
<protein>
    <submittedName>
        <fullName evidence="2">Uncharacterized protein</fullName>
    </submittedName>
</protein>
<comment type="caution">
    <text evidence="2">The sequence shown here is derived from an EMBL/GenBank/DDBJ whole genome shotgun (WGS) entry which is preliminary data.</text>
</comment>
<dbReference type="Proteomes" id="UP000186922">
    <property type="component" value="Unassembled WGS sequence"/>
</dbReference>
<sequence>MDVTLGTMFTQAASFLLTSPLERHSESTCPSVETAMFVPGDESGDGVVWRRDIGDGEDRNVIRNGLRHGAGQDSGNGVAREEEPVDASVHWHTRGNGGEHEEVYLQQRERSSGDEQ</sequence>
<proteinExistence type="predicted"/>
<accession>A0A1D1UTK4</accession>
<feature type="region of interest" description="Disordered" evidence="1">
    <location>
        <begin position="66"/>
        <end position="116"/>
    </location>
</feature>